<organism evidence="11 12">
    <name type="scientific">Croceitalea dokdonensis DOKDO 023</name>
    <dbReference type="NCBI Taxonomy" id="1300341"/>
    <lineage>
        <taxon>Bacteria</taxon>
        <taxon>Pseudomonadati</taxon>
        <taxon>Bacteroidota</taxon>
        <taxon>Flavobacteriia</taxon>
        <taxon>Flavobacteriales</taxon>
        <taxon>Flavobacteriaceae</taxon>
        <taxon>Croceitalea</taxon>
    </lineage>
</organism>
<dbReference type="GO" id="GO:0006281">
    <property type="term" value="P:DNA repair"/>
    <property type="evidence" value="ECO:0007669"/>
    <property type="project" value="UniProtKB-KW"/>
</dbReference>
<feature type="transmembrane region" description="Helical" evidence="9">
    <location>
        <begin position="68"/>
        <end position="87"/>
    </location>
</feature>
<feature type="transmembrane region" description="Helical" evidence="9">
    <location>
        <begin position="39"/>
        <end position="61"/>
    </location>
</feature>
<dbReference type="InterPro" id="IPR005135">
    <property type="entry name" value="Endo/exonuclease/phosphatase"/>
</dbReference>
<dbReference type="STRING" id="1300341.I595_2176"/>
<dbReference type="PANTHER" id="PTHR15822">
    <property type="entry name" value="TRAF AND TNF RECEPTOR-ASSOCIATED PROTEIN"/>
    <property type="match status" value="1"/>
</dbReference>
<keyword evidence="11" id="KW-0269">Exonuclease</keyword>
<evidence type="ECO:0000256" key="7">
    <source>
        <dbReference type="ARBA" id="ARBA00022842"/>
    </source>
</evidence>
<keyword evidence="7" id="KW-0460">Magnesium</keyword>
<keyword evidence="9" id="KW-1133">Transmembrane helix</keyword>
<evidence type="ECO:0000256" key="8">
    <source>
        <dbReference type="ARBA" id="ARBA00023204"/>
    </source>
</evidence>
<evidence type="ECO:0000313" key="12">
    <source>
        <dbReference type="Proteomes" id="UP000050280"/>
    </source>
</evidence>
<reference evidence="11 12" key="1">
    <citation type="submission" date="2015-09" db="EMBL/GenBank/DDBJ databases">
        <title>Genome sequence of the marine flavobacterium Croceitalea dokdonensis DOKDO 023 that contains proton- and sodium-pumping rhodopsins.</title>
        <authorList>
            <person name="Kwon S.-K."/>
            <person name="Lee H.K."/>
            <person name="Kwak M.-J."/>
            <person name="Kim J.F."/>
        </authorList>
    </citation>
    <scope>NUCLEOTIDE SEQUENCE [LARGE SCALE GENOMIC DNA]</scope>
    <source>
        <strain evidence="11 12">DOKDO 023</strain>
    </source>
</reference>
<evidence type="ECO:0000256" key="4">
    <source>
        <dbReference type="ARBA" id="ARBA00022723"/>
    </source>
</evidence>
<dbReference type="Proteomes" id="UP000050280">
    <property type="component" value="Unassembled WGS sequence"/>
</dbReference>
<keyword evidence="6" id="KW-0378">Hydrolase</keyword>
<feature type="transmembrane region" description="Helical" evidence="9">
    <location>
        <begin position="12"/>
        <end position="33"/>
    </location>
</feature>
<evidence type="ECO:0000256" key="6">
    <source>
        <dbReference type="ARBA" id="ARBA00022801"/>
    </source>
</evidence>
<dbReference type="GO" id="GO:0004527">
    <property type="term" value="F:exonuclease activity"/>
    <property type="evidence" value="ECO:0007669"/>
    <property type="project" value="UniProtKB-KW"/>
</dbReference>
<dbReference type="AlphaFoldDB" id="A0A0P7AUX6"/>
<dbReference type="GO" id="GO:0004519">
    <property type="term" value="F:endonuclease activity"/>
    <property type="evidence" value="ECO:0007669"/>
    <property type="project" value="UniProtKB-KW"/>
</dbReference>
<comment type="cofactor">
    <cofactor evidence="2">
        <name>Mg(2+)</name>
        <dbReference type="ChEBI" id="CHEBI:18420"/>
    </cofactor>
</comment>
<protein>
    <submittedName>
        <fullName evidence="11">Endonuclease/exonuclease/phosphatase</fullName>
    </submittedName>
</protein>
<gene>
    <name evidence="11" type="ORF">I595_2176</name>
</gene>
<dbReference type="PANTHER" id="PTHR15822:SF4">
    <property type="entry name" value="TYROSYL-DNA PHOSPHODIESTERASE 2"/>
    <property type="match status" value="1"/>
</dbReference>
<keyword evidence="3" id="KW-0540">Nuclease</keyword>
<keyword evidence="12" id="KW-1185">Reference proteome</keyword>
<keyword evidence="11" id="KW-0255">Endonuclease</keyword>
<keyword evidence="5" id="KW-0227">DNA damage</keyword>
<evidence type="ECO:0000256" key="9">
    <source>
        <dbReference type="SAM" id="Phobius"/>
    </source>
</evidence>
<dbReference type="InterPro" id="IPR051547">
    <property type="entry name" value="TDP2-like"/>
</dbReference>
<keyword evidence="9" id="KW-0472">Membrane</keyword>
<dbReference type="CDD" id="cd09084">
    <property type="entry name" value="EEP-2"/>
    <property type="match status" value="1"/>
</dbReference>
<proteinExistence type="predicted"/>
<evidence type="ECO:0000256" key="5">
    <source>
        <dbReference type="ARBA" id="ARBA00022763"/>
    </source>
</evidence>
<dbReference type="EMBL" id="LDJX01000004">
    <property type="protein sequence ID" value="KPM31681.1"/>
    <property type="molecule type" value="Genomic_DNA"/>
</dbReference>
<dbReference type="Gene3D" id="3.60.10.10">
    <property type="entry name" value="Endonuclease/exonuclease/phosphatase"/>
    <property type="match status" value="1"/>
</dbReference>
<dbReference type="RefSeq" id="WP_054559266.1">
    <property type="nucleotide sequence ID" value="NZ_LDJX01000004.1"/>
</dbReference>
<dbReference type="SUPFAM" id="SSF56219">
    <property type="entry name" value="DNase I-like"/>
    <property type="match status" value="1"/>
</dbReference>
<keyword evidence="8" id="KW-0234">DNA repair</keyword>
<accession>A0A0P7AUX6</accession>
<comment type="cofactor">
    <cofactor evidence="1">
        <name>Mn(2+)</name>
        <dbReference type="ChEBI" id="CHEBI:29035"/>
    </cofactor>
</comment>
<evidence type="ECO:0000256" key="2">
    <source>
        <dbReference type="ARBA" id="ARBA00001946"/>
    </source>
</evidence>
<dbReference type="GO" id="GO:0046872">
    <property type="term" value="F:metal ion binding"/>
    <property type="evidence" value="ECO:0007669"/>
    <property type="project" value="UniProtKB-KW"/>
</dbReference>
<name>A0A0P7AUX6_9FLAO</name>
<dbReference type="Pfam" id="PF03372">
    <property type="entry name" value="Exo_endo_phos"/>
    <property type="match status" value="1"/>
</dbReference>
<feature type="domain" description="Endonuclease/exonuclease/phosphatase" evidence="10">
    <location>
        <begin position="103"/>
        <end position="334"/>
    </location>
</feature>
<dbReference type="InterPro" id="IPR036691">
    <property type="entry name" value="Endo/exonu/phosph_ase_sf"/>
</dbReference>
<dbReference type="OrthoDB" id="635146at2"/>
<keyword evidence="9" id="KW-0812">Transmembrane</keyword>
<evidence type="ECO:0000259" key="10">
    <source>
        <dbReference type="Pfam" id="PF03372"/>
    </source>
</evidence>
<evidence type="ECO:0000256" key="3">
    <source>
        <dbReference type="ARBA" id="ARBA00022722"/>
    </source>
</evidence>
<keyword evidence="4" id="KW-0479">Metal-binding</keyword>
<evidence type="ECO:0000313" key="11">
    <source>
        <dbReference type="EMBL" id="KPM31681.1"/>
    </source>
</evidence>
<comment type="caution">
    <text evidence="11">The sequence shown here is derived from an EMBL/GenBank/DDBJ whole genome shotgun (WGS) entry which is preliminary data.</text>
</comment>
<sequence length="346" mass="39736">MIKKLSFFKKLGYALNLFVAFGLGLSFIAPHVPADSVPWFSMIAMLMPFWLIANIILFFYWLAQKSGLALISATLLGIGVFLMPPLFKFQSAVLPIKEDLNVMSFNTRGFNRYEHLKKQDVDSLIIDFVSAEDADIICFQEFYHAMKRSDALEQYPYKYIDFVYGEDSGRVIQAIYSKYPILKVELIEFPKSANAAVYADIQMNKDTIRLYNVHLESFRIIPNISTVQKEKSTQLLSRIKRVFELQKAQTRLLKAHMESSPYPIVLAGDFNNTAYTNIYTGLKGNLQDTFLEAGSGFGRTYLLQKLPMRIDYILADENFEITGHKNYDVEYSDHYPVMASMKLKTQ</sequence>
<evidence type="ECO:0000256" key="1">
    <source>
        <dbReference type="ARBA" id="ARBA00001936"/>
    </source>
</evidence>